<proteinExistence type="predicted"/>
<feature type="non-terminal residue" evidence="2">
    <location>
        <position position="60"/>
    </location>
</feature>
<reference evidence="2" key="1">
    <citation type="submission" date="2018-05" db="EMBL/GenBank/DDBJ databases">
        <authorList>
            <person name="Lanie J.A."/>
            <person name="Ng W.-L."/>
            <person name="Kazmierczak K.M."/>
            <person name="Andrzejewski T.M."/>
            <person name="Davidsen T.M."/>
            <person name="Wayne K.J."/>
            <person name="Tettelin H."/>
            <person name="Glass J.I."/>
            <person name="Rusch D."/>
            <person name="Podicherti R."/>
            <person name="Tsui H.-C.T."/>
            <person name="Winkler M.E."/>
        </authorList>
    </citation>
    <scope>NUCLEOTIDE SEQUENCE</scope>
</reference>
<dbReference type="EMBL" id="UINC01056362">
    <property type="protein sequence ID" value="SVB76300.1"/>
    <property type="molecule type" value="Genomic_DNA"/>
</dbReference>
<gene>
    <name evidence="2" type="ORF">METZ01_LOCUS229154</name>
</gene>
<keyword evidence="1" id="KW-1133">Transmembrane helix</keyword>
<protein>
    <submittedName>
        <fullName evidence="2">Uncharacterized protein</fullName>
    </submittedName>
</protein>
<feature type="transmembrane region" description="Helical" evidence="1">
    <location>
        <begin position="12"/>
        <end position="30"/>
    </location>
</feature>
<accession>A0A382GME0</accession>
<feature type="non-terminal residue" evidence="2">
    <location>
        <position position="1"/>
    </location>
</feature>
<dbReference type="AlphaFoldDB" id="A0A382GME0"/>
<evidence type="ECO:0000313" key="2">
    <source>
        <dbReference type="EMBL" id="SVB76300.1"/>
    </source>
</evidence>
<evidence type="ECO:0000256" key="1">
    <source>
        <dbReference type="SAM" id="Phobius"/>
    </source>
</evidence>
<feature type="transmembrane region" description="Helical" evidence="1">
    <location>
        <begin position="37"/>
        <end position="55"/>
    </location>
</feature>
<organism evidence="2">
    <name type="scientific">marine metagenome</name>
    <dbReference type="NCBI Taxonomy" id="408172"/>
    <lineage>
        <taxon>unclassified sequences</taxon>
        <taxon>metagenomes</taxon>
        <taxon>ecological metagenomes</taxon>
    </lineage>
</organism>
<name>A0A382GME0_9ZZZZ</name>
<keyword evidence="1" id="KW-0812">Transmembrane</keyword>
<keyword evidence="1" id="KW-0472">Membrane</keyword>
<sequence length="60" mass="6699">VNHNHPPSLFQGQHLHAAFLVVALPLIYIAQPTDGDWLGASVALWYWIAIVTPILHQTFV</sequence>